<sequence length="339" mass="36551">MVVLGVAQCLAGHGLSTFEVCDPESGSTIRGLSRGLAAATGADAEKPVVVLIHGYPQTWRHVIKLLPRETRLFVPDIPGYGASSPPKASDKRAVGKAILVALETLLEVSNENTSTTTDGRPQRIVLVGHDRGARICHRLTVDAADHAPSFTILATALMDIVPTSVQWAALADPAEARNTFHWPLLANVELASAMIGALGADVFVRLLMERWRGSSSAAISRFEADDAMEVYSRPFRQLESVVRSSCADYEAGGGQDVEEQARDQAEGRRMGVPVLVLHCRGMGQRFGDVQRAWQAWVEREPLLTVVQTGEGVGHFVAEEDPEATVGAMQRWLAAISLAI</sequence>
<dbReference type="HOGENOM" id="CLU_020336_7_1_1"/>
<dbReference type="Proteomes" id="UP000002669">
    <property type="component" value="Unassembled WGS sequence"/>
</dbReference>
<dbReference type="Pfam" id="PF12697">
    <property type="entry name" value="Abhydrolase_6"/>
    <property type="match status" value="1"/>
</dbReference>
<dbReference type="eggNOG" id="ENOG502SBEE">
    <property type="taxonomic scope" value="Eukaryota"/>
</dbReference>
<reference evidence="3" key="1">
    <citation type="journal article" date="2012" name="MBio">
        <title>Comparative genome analysis of Trichophyton rubrum and related dermatophytes reveals candidate genes involved in infection.</title>
        <authorList>
            <person name="Martinez D.A."/>
            <person name="Oliver B.G."/>
            <person name="Graeser Y."/>
            <person name="Goldberg J.M."/>
            <person name="Li W."/>
            <person name="Martinez-Rossi N.M."/>
            <person name="Monod M."/>
            <person name="Shelest E."/>
            <person name="Barton R.C."/>
            <person name="Birch E."/>
            <person name="Brakhage A.A."/>
            <person name="Chen Z."/>
            <person name="Gurr S.J."/>
            <person name="Heiman D."/>
            <person name="Heitman J."/>
            <person name="Kosti I."/>
            <person name="Rossi A."/>
            <person name="Saif S."/>
            <person name="Samalova M."/>
            <person name="Saunders C.W."/>
            <person name="Shea T."/>
            <person name="Summerbell R.C."/>
            <person name="Xu J."/>
            <person name="Young S."/>
            <person name="Zeng Q."/>
            <person name="Birren B.W."/>
            <person name="Cuomo C.A."/>
            <person name="White T.C."/>
        </authorList>
    </citation>
    <scope>NUCLEOTIDE SEQUENCE [LARGE SCALE GENOMIC DNA]</scope>
    <source>
        <strain evidence="3">ATCC MYA-4604 / CBS 118893</strain>
    </source>
</reference>
<feature type="domain" description="AB hydrolase-1" evidence="1">
    <location>
        <begin position="49"/>
        <end position="325"/>
    </location>
</feature>
<evidence type="ECO:0000259" key="1">
    <source>
        <dbReference type="Pfam" id="PF12697"/>
    </source>
</evidence>
<dbReference type="GeneID" id="10027237"/>
<dbReference type="AlphaFoldDB" id="E4UZJ3"/>
<dbReference type="GO" id="GO:0016787">
    <property type="term" value="F:hydrolase activity"/>
    <property type="evidence" value="ECO:0007669"/>
    <property type="project" value="UniProtKB-KW"/>
</dbReference>
<dbReference type="InParanoid" id="E4UZJ3"/>
<dbReference type="InterPro" id="IPR029058">
    <property type="entry name" value="AB_hydrolase_fold"/>
</dbReference>
<name>E4UZJ3_ARTGP</name>
<dbReference type="Gene3D" id="3.40.50.1820">
    <property type="entry name" value="alpha/beta hydrolase"/>
    <property type="match status" value="1"/>
</dbReference>
<dbReference type="SUPFAM" id="SSF53474">
    <property type="entry name" value="alpha/beta-Hydrolases"/>
    <property type="match status" value="1"/>
</dbReference>
<dbReference type="EMBL" id="DS989826">
    <property type="protein sequence ID" value="EFR03523.1"/>
    <property type="molecule type" value="Genomic_DNA"/>
</dbReference>
<dbReference type="RefSeq" id="XP_003171977.1">
    <property type="nucleotide sequence ID" value="XM_003171929.1"/>
</dbReference>
<organism evidence="3">
    <name type="scientific">Arthroderma gypseum (strain ATCC MYA-4604 / CBS 118893)</name>
    <name type="common">Microsporum gypseum</name>
    <dbReference type="NCBI Taxonomy" id="535722"/>
    <lineage>
        <taxon>Eukaryota</taxon>
        <taxon>Fungi</taxon>
        <taxon>Dikarya</taxon>
        <taxon>Ascomycota</taxon>
        <taxon>Pezizomycotina</taxon>
        <taxon>Eurotiomycetes</taxon>
        <taxon>Eurotiomycetidae</taxon>
        <taxon>Onygenales</taxon>
        <taxon>Arthrodermataceae</taxon>
        <taxon>Nannizzia</taxon>
    </lineage>
</organism>
<dbReference type="STRING" id="535722.E4UZJ3"/>
<dbReference type="VEuPathDB" id="FungiDB:MGYG_06520"/>
<dbReference type="OrthoDB" id="284184at2759"/>
<gene>
    <name evidence="2" type="ORF">MGYG_06520</name>
</gene>
<keyword evidence="2" id="KW-0378">Hydrolase</keyword>
<keyword evidence="3" id="KW-1185">Reference proteome</keyword>
<dbReference type="PANTHER" id="PTHR43329">
    <property type="entry name" value="EPOXIDE HYDROLASE"/>
    <property type="match status" value="1"/>
</dbReference>
<accession>E4UZJ3</accession>
<evidence type="ECO:0000313" key="2">
    <source>
        <dbReference type="EMBL" id="EFR03523.1"/>
    </source>
</evidence>
<dbReference type="InterPro" id="IPR000073">
    <property type="entry name" value="AB_hydrolase_1"/>
</dbReference>
<dbReference type="OMA" id="RGARICH"/>
<proteinExistence type="predicted"/>
<evidence type="ECO:0000313" key="3">
    <source>
        <dbReference type="Proteomes" id="UP000002669"/>
    </source>
</evidence>
<protein>
    <submittedName>
        <fullName evidence="2">Alpha/beta hydrolase</fullName>
    </submittedName>
</protein>